<name>A0A059V9C5_9ASCI</name>
<evidence type="ECO:0000256" key="1">
    <source>
        <dbReference type="ARBA" id="ARBA00004141"/>
    </source>
</evidence>
<feature type="transmembrane region" description="Helical" evidence="12">
    <location>
        <begin position="118"/>
        <end position="145"/>
    </location>
</feature>
<dbReference type="AlphaFoldDB" id="A0A059V9C5"/>
<keyword evidence="4" id="KW-0138">CF(0)</keyword>
<evidence type="ECO:0000256" key="5">
    <source>
        <dbReference type="ARBA" id="ARBA00022692"/>
    </source>
</evidence>
<dbReference type="InterPro" id="IPR045083">
    <property type="entry name" value="ATP_synth_F0_asu_bact/mt"/>
</dbReference>
<dbReference type="PANTHER" id="PTHR11410:SF0">
    <property type="entry name" value="ATP SYNTHASE SUBUNIT A"/>
    <property type="match status" value="1"/>
</dbReference>
<evidence type="ECO:0000256" key="2">
    <source>
        <dbReference type="ARBA" id="ARBA00006810"/>
    </source>
</evidence>
<dbReference type="GO" id="GO:0005743">
    <property type="term" value="C:mitochondrial inner membrane"/>
    <property type="evidence" value="ECO:0007669"/>
    <property type="project" value="UniProtKB-SubCell"/>
</dbReference>
<evidence type="ECO:0000256" key="9">
    <source>
        <dbReference type="ARBA" id="ARBA00023136"/>
    </source>
</evidence>
<keyword evidence="13" id="KW-0496">Mitochondrion</keyword>
<dbReference type="PANTHER" id="PTHR11410">
    <property type="entry name" value="ATP SYNTHASE SUBUNIT A"/>
    <property type="match status" value="1"/>
</dbReference>
<keyword evidence="10" id="KW-0066">ATP synthesis</keyword>
<gene>
    <name evidence="13" type="primary">ATP6</name>
</gene>
<evidence type="ECO:0000256" key="4">
    <source>
        <dbReference type="ARBA" id="ARBA00022547"/>
    </source>
</evidence>
<geneLocation type="mitochondrion" evidence="13"/>
<reference evidence="13" key="1">
    <citation type="journal article" date="2014" name="PLoS ONE">
        <title>Host Control of Symbiont Natural Product Chemistry in Cryptic Populations of the Tunicate Lissoclinum patella.</title>
        <authorList>
            <person name="Kwan J.C."/>
            <person name="Tianero M.D."/>
            <person name="Donia M.S."/>
            <person name="Wyche T.P."/>
            <person name="Bugni T.S."/>
            <person name="Schmidt E.W."/>
        </authorList>
    </citation>
    <scope>NUCLEOTIDE SEQUENCE</scope>
    <source>
        <strain evidence="13">L6</strain>
    </source>
</reference>
<accession>A0A059V9C5</accession>
<feature type="transmembrane region" description="Helical" evidence="12">
    <location>
        <begin position="5"/>
        <end position="25"/>
    </location>
</feature>
<dbReference type="InterPro" id="IPR035908">
    <property type="entry name" value="F0_ATP_A_sf"/>
</dbReference>
<dbReference type="Gene3D" id="1.20.120.220">
    <property type="entry name" value="ATP synthase, F0 complex, subunit A"/>
    <property type="match status" value="1"/>
</dbReference>
<keyword evidence="5 12" id="KW-0812">Transmembrane</keyword>
<dbReference type="SUPFAM" id="SSF81336">
    <property type="entry name" value="F1F0 ATP synthase subunit A"/>
    <property type="match status" value="1"/>
</dbReference>
<sequence>MFFFFFFFFFLSFSFVVLMNFFSIFPYSYSLVWGFFTVLIAFLSFFYIMLLNMKKNMNIFLAHFLPIGTPPYLWVALVVIEFVSYSMRPLFLGMRLIINLSSGHVMLHIMGESFYTFFFFIIFMFLEISMCVIQSYVYVLLLFLYGKGM</sequence>
<dbReference type="GO" id="GO:0046933">
    <property type="term" value="F:proton-transporting ATP synthase activity, rotational mechanism"/>
    <property type="evidence" value="ECO:0007669"/>
    <property type="project" value="TreeGrafter"/>
</dbReference>
<organism evidence="13">
    <name type="scientific">Lissoclinum patella</name>
    <dbReference type="NCBI Taxonomy" id="13110"/>
    <lineage>
        <taxon>Eukaryota</taxon>
        <taxon>Metazoa</taxon>
        <taxon>Chordata</taxon>
        <taxon>Tunicata</taxon>
        <taxon>Ascidiacea</taxon>
        <taxon>Aplousobranchia</taxon>
        <taxon>Didemnidae</taxon>
        <taxon>Lissoclinum</taxon>
    </lineage>
</organism>
<feature type="transmembrane region" description="Helical" evidence="12">
    <location>
        <begin position="31"/>
        <end position="51"/>
    </location>
</feature>
<keyword evidence="6" id="KW-0375">Hydrogen ion transport</keyword>
<dbReference type="CDD" id="cd00310">
    <property type="entry name" value="ATP-synt_Fo_a_6"/>
    <property type="match status" value="1"/>
</dbReference>
<evidence type="ECO:0000256" key="7">
    <source>
        <dbReference type="ARBA" id="ARBA00022989"/>
    </source>
</evidence>
<keyword evidence="9 12" id="KW-0472">Membrane</keyword>
<evidence type="ECO:0000313" key="13">
    <source>
        <dbReference type="EMBL" id="AHZ94364.1"/>
    </source>
</evidence>
<evidence type="ECO:0000256" key="11">
    <source>
        <dbReference type="RuleBase" id="RU004450"/>
    </source>
</evidence>
<proteinExistence type="inferred from homology"/>
<evidence type="ECO:0000256" key="10">
    <source>
        <dbReference type="ARBA" id="ARBA00023310"/>
    </source>
</evidence>
<evidence type="ECO:0000256" key="6">
    <source>
        <dbReference type="ARBA" id="ARBA00022781"/>
    </source>
</evidence>
<comment type="similarity">
    <text evidence="2">Belongs to the ATPase A chain family.</text>
</comment>
<keyword evidence="3" id="KW-0813">Transport</keyword>
<dbReference type="InterPro" id="IPR000568">
    <property type="entry name" value="ATP_synth_F0_asu"/>
</dbReference>
<dbReference type="GO" id="GO:0045259">
    <property type="term" value="C:proton-transporting ATP synthase complex"/>
    <property type="evidence" value="ECO:0007669"/>
    <property type="project" value="UniProtKB-KW"/>
</dbReference>
<comment type="subcellular location">
    <subcellularLocation>
        <location evidence="1">Membrane</location>
        <topology evidence="1">Multi-pass membrane protein</topology>
    </subcellularLocation>
    <subcellularLocation>
        <location evidence="11">Mitochondrion inner membrane</location>
        <topology evidence="11">Multi-pass membrane protein</topology>
    </subcellularLocation>
</comment>
<keyword evidence="7 12" id="KW-1133">Transmembrane helix</keyword>
<dbReference type="PRINTS" id="PR00123">
    <property type="entry name" value="ATPASEA"/>
</dbReference>
<dbReference type="Pfam" id="PF00119">
    <property type="entry name" value="ATP-synt_A"/>
    <property type="match status" value="1"/>
</dbReference>
<evidence type="ECO:0000256" key="3">
    <source>
        <dbReference type="ARBA" id="ARBA00022448"/>
    </source>
</evidence>
<dbReference type="EMBL" id="KJ596323">
    <property type="protein sequence ID" value="AHZ94364.1"/>
    <property type="molecule type" value="Genomic_DNA"/>
</dbReference>
<keyword evidence="8" id="KW-0406">Ion transport</keyword>
<protein>
    <recommendedName>
        <fullName evidence="11">ATP synthase subunit a</fullName>
    </recommendedName>
</protein>
<evidence type="ECO:0000256" key="8">
    <source>
        <dbReference type="ARBA" id="ARBA00023065"/>
    </source>
</evidence>
<evidence type="ECO:0000256" key="12">
    <source>
        <dbReference type="SAM" id="Phobius"/>
    </source>
</evidence>